<dbReference type="AlphaFoldDB" id="A0A3M6TJD8"/>
<protein>
    <submittedName>
        <fullName evidence="1">Uncharacterized protein</fullName>
    </submittedName>
</protein>
<organism evidence="1 2">
    <name type="scientific">Pocillopora damicornis</name>
    <name type="common">Cauliflower coral</name>
    <name type="synonym">Millepora damicornis</name>
    <dbReference type="NCBI Taxonomy" id="46731"/>
    <lineage>
        <taxon>Eukaryota</taxon>
        <taxon>Metazoa</taxon>
        <taxon>Cnidaria</taxon>
        <taxon>Anthozoa</taxon>
        <taxon>Hexacorallia</taxon>
        <taxon>Scleractinia</taxon>
        <taxon>Astrocoeniina</taxon>
        <taxon>Pocilloporidae</taxon>
        <taxon>Pocillopora</taxon>
    </lineage>
</organism>
<sequence length="63" mass="6904">MSIMGLDPGQGLLYVKIKPGFEFVYGEDHDGDHGLETSLLEKAEENNNHTISISPARSVVNTM</sequence>
<evidence type="ECO:0000313" key="2">
    <source>
        <dbReference type="Proteomes" id="UP000275408"/>
    </source>
</evidence>
<dbReference type="EMBL" id="RCHS01003490">
    <property type="protein sequence ID" value="RMX41451.1"/>
    <property type="molecule type" value="Genomic_DNA"/>
</dbReference>
<comment type="caution">
    <text evidence="1">The sequence shown here is derived from an EMBL/GenBank/DDBJ whole genome shotgun (WGS) entry which is preliminary data.</text>
</comment>
<reference evidence="1 2" key="1">
    <citation type="journal article" date="2018" name="Sci. Rep.">
        <title>Comparative analysis of the Pocillopora damicornis genome highlights role of immune system in coral evolution.</title>
        <authorList>
            <person name="Cunning R."/>
            <person name="Bay R.A."/>
            <person name="Gillette P."/>
            <person name="Baker A.C."/>
            <person name="Traylor-Knowles N."/>
        </authorList>
    </citation>
    <scope>NUCLEOTIDE SEQUENCE [LARGE SCALE GENOMIC DNA]</scope>
    <source>
        <strain evidence="1">RSMAS</strain>
        <tissue evidence="1">Whole animal</tissue>
    </source>
</reference>
<proteinExistence type="predicted"/>
<name>A0A3M6TJD8_POCDA</name>
<evidence type="ECO:0000313" key="1">
    <source>
        <dbReference type="EMBL" id="RMX41451.1"/>
    </source>
</evidence>
<gene>
    <name evidence="1" type="ORF">pdam_00024832</name>
</gene>
<keyword evidence="2" id="KW-1185">Reference proteome</keyword>
<dbReference type="Proteomes" id="UP000275408">
    <property type="component" value="Unassembled WGS sequence"/>
</dbReference>
<accession>A0A3M6TJD8</accession>